<name>A0A9W9PPF5_9EURO</name>
<protein>
    <submittedName>
        <fullName evidence="2">Uncharacterized protein</fullName>
    </submittedName>
</protein>
<proteinExistence type="predicted"/>
<gene>
    <name evidence="2" type="ORF">N7476_010034</name>
</gene>
<evidence type="ECO:0000256" key="1">
    <source>
        <dbReference type="SAM" id="MobiDB-lite"/>
    </source>
</evidence>
<evidence type="ECO:0000313" key="2">
    <source>
        <dbReference type="EMBL" id="KAJ5303235.1"/>
    </source>
</evidence>
<feature type="compositionally biased region" description="Basic and acidic residues" evidence="1">
    <location>
        <begin position="351"/>
        <end position="360"/>
    </location>
</feature>
<feature type="compositionally biased region" description="Polar residues" evidence="1">
    <location>
        <begin position="168"/>
        <end position="179"/>
    </location>
</feature>
<reference evidence="2" key="1">
    <citation type="submission" date="2022-12" db="EMBL/GenBank/DDBJ databases">
        <authorList>
            <person name="Petersen C."/>
        </authorList>
    </citation>
    <scope>NUCLEOTIDE SEQUENCE</scope>
    <source>
        <strain evidence="2">IBT 21472</strain>
    </source>
</reference>
<feature type="region of interest" description="Disordered" evidence="1">
    <location>
        <begin position="340"/>
        <end position="360"/>
    </location>
</feature>
<dbReference type="EMBL" id="JAPZBO010000009">
    <property type="protein sequence ID" value="KAJ5303235.1"/>
    <property type="molecule type" value="Genomic_DNA"/>
</dbReference>
<reference evidence="2" key="2">
    <citation type="journal article" date="2023" name="IMA Fungus">
        <title>Comparative genomic study of the Penicillium genus elucidates a diverse pangenome and 15 lateral gene transfer events.</title>
        <authorList>
            <person name="Petersen C."/>
            <person name="Sorensen T."/>
            <person name="Nielsen M.R."/>
            <person name="Sondergaard T.E."/>
            <person name="Sorensen J.L."/>
            <person name="Fitzpatrick D.A."/>
            <person name="Frisvad J.C."/>
            <person name="Nielsen K.L."/>
        </authorList>
    </citation>
    <scope>NUCLEOTIDE SEQUENCE</scope>
    <source>
        <strain evidence="2">IBT 21472</strain>
    </source>
</reference>
<keyword evidence="3" id="KW-1185">Reference proteome</keyword>
<evidence type="ECO:0000313" key="3">
    <source>
        <dbReference type="Proteomes" id="UP001147746"/>
    </source>
</evidence>
<dbReference type="AlphaFoldDB" id="A0A9W9PPF5"/>
<comment type="caution">
    <text evidence="2">The sequence shown here is derived from an EMBL/GenBank/DDBJ whole genome shotgun (WGS) entry which is preliminary data.</text>
</comment>
<sequence>MRLTCKTQIEPLCKTFLCFYSAISNEFLGRTAHLYSPNKVPLLHEALDSFLECGAALPQLIPMPKLPPLLNSPGFAACLIPPETPGHCPQYTPEDFVVWVDTPETATPERPALIRTITQMIDLSLSNQDDDPFISDSESDRISSFALTLPKLGVSPRRAIDKDMITLSPKTPQKSNSPMKSLGLTPSPLCIRKSSQIKHSGITYEDERSGKVDASPRSKRLPLQVTLASKLNIMDRKSSATNIAAKLTNNDSSPPCKITTPSSVYSRDSNGNKEVAANVTPAHATKIVRFNRGIELLREQILTNIAEIQQHVEQVKDVQRARRARQMKRAPSFWSFHPTTDEAAEEETEQEEHVQEQKKQEPGLCMHGFENILHKETQQQRLARLRSDGWSTVGLRSANSTWKGARYYQEFCNMVLTELSLDN</sequence>
<feature type="region of interest" description="Disordered" evidence="1">
    <location>
        <begin position="167"/>
        <end position="186"/>
    </location>
</feature>
<dbReference type="Proteomes" id="UP001147746">
    <property type="component" value="Unassembled WGS sequence"/>
</dbReference>
<accession>A0A9W9PPF5</accession>
<organism evidence="2 3">
    <name type="scientific">Penicillium atrosanguineum</name>
    <dbReference type="NCBI Taxonomy" id="1132637"/>
    <lineage>
        <taxon>Eukaryota</taxon>
        <taxon>Fungi</taxon>
        <taxon>Dikarya</taxon>
        <taxon>Ascomycota</taxon>
        <taxon>Pezizomycotina</taxon>
        <taxon>Eurotiomycetes</taxon>
        <taxon>Eurotiomycetidae</taxon>
        <taxon>Eurotiales</taxon>
        <taxon>Aspergillaceae</taxon>
        <taxon>Penicillium</taxon>
    </lineage>
</organism>
<dbReference type="OrthoDB" id="3641178at2759"/>